<organism evidence="1 2">
    <name type="scientific">Castilleja foliolosa</name>
    <dbReference type="NCBI Taxonomy" id="1961234"/>
    <lineage>
        <taxon>Eukaryota</taxon>
        <taxon>Viridiplantae</taxon>
        <taxon>Streptophyta</taxon>
        <taxon>Embryophyta</taxon>
        <taxon>Tracheophyta</taxon>
        <taxon>Spermatophyta</taxon>
        <taxon>Magnoliopsida</taxon>
        <taxon>eudicotyledons</taxon>
        <taxon>Gunneridae</taxon>
        <taxon>Pentapetalae</taxon>
        <taxon>asterids</taxon>
        <taxon>lamiids</taxon>
        <taxon>Lamiales</taxon>
        <taxon>Orobanchaceae</taxon>
        <taxon>Pedicularideae</taxon>
        <taxon>Castillejinae</taxon>
        <taxon>Castilleja</taxon>
    </lineage>
</organism>
<dbReference type="EMBL" id="JAVIJP010000066">
    <property type="protein sequence ID" value="KAL3621627.1"/>
    <property type="molecule type" value="Genomic_DNA"/>
</dbReference>
<gene>
    <name evidence="1" type="ORF">CASFOL_036539</name>
</gene>
<proteinExistence type="predicted"/>
<dbReference type="AlphaFoldDB" id="A0ABD3BWG6"/>
<accession>A0ABD3BWG6</accession>
<name>A0ABD3BWG6_9LAMI</name>
<reference evidence="2" key="1">
    <citation type="journal article" date="2024" name="IScience">
        <title>Strigolactones Initiate the Formation of Haustorium-like Structures in Castilleja.</title>
        <authorList>
            <person name="Buerger M."/>
            <person name="Peterson D."/>
            <person name="Chory J."/>
        </authorList>
    </citation>
    <scope>NUCLEOTIDE SEQUENCE [LARGE SCALE GENOMIC DNA]</scope>
</reference>
<dbReference type="Proteomes" id="UP001632038">
    <property type="component" value="Unassembled WGS sequence"/>
</dbReference>
<evidence type="ECO:0000313" key="1">
    <source>
        <dbReference type="EMBL" id="KAL3621627.1"/>
    </source>
</evidence>
<evidence type="ECO:0000313" key="2">
    <source>
        <dbReference type="Proteomes" id="UP001632038"/>
    </source>
</evidence>
<sequence length="56" mass="6075">MEDLNLGIIDGSVEVELGGICAGWLLQAEISVVGCCGGLREENLCKPRPQRKQWCS</sequence>
<comment type="caution">
    <text evidence="1">The sequence shown here is derived from an EMBL/GenBank/DDBJ whole genome shotgun (WGS) entry which is preliminary data.</text>
</comment>
<keyword evidence="2" id="KW-1185">Reference proteome</keyword>
<protein>
    <submittedName>
        <fullName evidence="1">Uncharacterized protein</fullName>
    </submittedName>
</protein>